<protein>
    <recommendedName>
        <fullName evidence="3">L-Fucosyltransferase</fullName>
        <ecNumber evidence="3">2.4.1.-</ecNumber>
    </recommendedName>
</protein>
<dbReference type="PANTHER" id="PTHR11927">
    <property type="entry name" value="GALACTOSIDE 2-L-FUCOSYLTRANSFERASE"/>
    <property type="match status" value="1"/>
</dbReference>
<keyword evidence="5" id="KW-1185">Reference proteome</keyword>
<comment type="subcellular location">
    <subcellularLocation>
        <location evidence="3">Golgi apparatus</location>
        <location evidence="3">Golgi stack membrane</location>
        <topology evidence="3">Single-pass type II membrane protein</topology>
    </subcellularLocation>
</comment>
<dbReference type="InterPro" id="IPR002516">
    <property type="entry name" value="Glyco_trans_11"/>
</dbReference>
<dbReference type="OrthoDB" id="6090518at2759"/>
<organism evidence="4 5">
    <name type="scientific">Mizuhopecten yessoensis</name>
    <name type="common">Japanese scallop</name>
    <name type="synonym">Patinopecten yessoensis</name>
    <dbReference type="NCBI Taxonomy" id="6573"/>
    <lineage>
        <taxon>Eukaryota</taxon>
        <taxon>Metazoa</taxon>
        <taxon>Spiralia</taxon>
        <taxon>Lophotrochozoa</taxon>
        <taxon>Mollusca</taxon>
        <taxon>Bivalvia</taxon>
        <taxon>Autobranchia</taxon>
        <taxon>Pteriomorphia</taxon>
        <taxon>Pectinida</taxon>
        <taxon>Pectinoidea</taxon>
        <taxon>Pectinidae</taxon>
        <taxon>Mizuhopecten</taxon>
    </lineage>
</organism>
<keyword evidence="3" id="KW-0812">Transmembrane</keyword>
<dbReference type="Pfam" id="PF01531">
    <property type="entry name" value="Glyco_transf_11"/>
    <property type="match status" value="1"/>
</dbReference>
<dbReference type="GO" id="GO:0005975">
    <property type="term" value="P:carbohydrate metabolic process"/>
    <property type="evidence" value="ECO:0007669"/>
    <property type="project" value="InterPro"/>
</dbReference>
<evidence type="ECO:0000256" key="3">
    <source>
        <dbReference type="RuleBase" id="RU363129"/>
    </source>
</evidence>
<dbReference type="Proteomes" id="UP000242188">
    <property type="component" value="Unassembled WGS sequence"/>
</dbReference>
<dbReference type="GO" id="GO:0008107">
    <property type="term" value="F:galactoside 2-alpha-L-fucosyltransferase activity"/>
    <property type="evidence" value="ECO:0007669"/>
    <property type="project" value="InterPro"/>
</dbReference>
<evidence type="ECO:0000313" key="5">
    <source>
        <dbReference type="Proteomes" id="UP000242188"/>
    </source>
</evidence>
<evidence type="ECO:0000313" key="4">
    <source>
        <dbReference type="EMBL" id="OWF46715.1"/>
    </source>
</evidence>
<keyword evidence="2 3" id="KW-0808">Transferase</keyword>
<comment type="similarity">
    <text evidence="3">Belongs to the glycosyltransferase 11 family.</text>
</comment>
<sequence length="87" mass="9990">MNWTKKHVINEVRSEFIVGHSEGVDMALLGSCNHMITSVGTFSWWSAWLTGGEVTFYQWPARDGSALREQFSEDYTDFFYPGWVGFS</sequence>
<keyword evidence="3" id="KW-0325">Glycoprotein</keyword>
<reference evidence="4 5" key="1">
    <citation type="journal article" date="2017" name="Nat. Ecol. Evol.">
        <title>Scallop genome provides insights into evolution of bilaterian karyotype and development.</title>
        <authorList>
            <person name="Wang S."/>
            <person name="Zhang J."/>
            <person name="Jiao W."/>
            <person name="Li J."/>
            <person name="Xun X."/>
            <person name="Sun Y."/>
            <person name="Guo X."/>
            <person name="Huan P."/>
            <person name="Dong B."/>
            <person name="Zhang L."/>
            <person name="Hu X."/>
            <person name="Sun X."/>
            <person name="Wang J."/>
            <person name="Zhao C."/>
            <person name="Wang Y."/>
            <person name="Wang D."/>
            <person name="Huang X."/>
            <person name="Wang R."/>
            <person name="Lv J."/>
            <person name="Li Y."/>
            <person name="Zhang Z."/>
            <person name="Liu B."/>
            <person name="Lu W."/>
            <person name="Hui Y."/>
            <person name="Liang J."/>
            <person name="Zhou Z."/>
            <person name="Hou R."/>
            <person name="Li X."/>
            <person name="Liu Y."/>
            <person name="Li H."/>
            <person name="Ning X."/>
            <person name="Lin Y."/>
            <person name="Zhao L."/>
            <person name="Xing Q."/>
            <person name="Dou J."/>
            <person name="Li Y."/>
            <person name="Mao J."/>
            <person name="Guo H."/>
            <person name="Dou H."/>
            <person name="Li T."/>
            <person name="Mu C."/>
            <person name="Jiang W."/>
            <person name="Fu Q."/>
            <person name="Fu X."/>
            <person name="Miao Y."/>
            <person name="Liu J."/>
            <person name="Yu Q."/>
            <person name="Li R."/>
            <person name="Liao H."/>
            <person name="Li X."/>
            <person name="Kong Y."/>
            <person name="Jiang Z."/>
            <person name="Chourrout D."/>
            <person name="Li R."/>
            <person name="Bao Z."/>
        </authorList>
    </citation>
    <scope>NUCLEOTIDE SEQUENCE [LARGE SCALE GENOMIC DNA]</scope>
    <source>
        <strain evidence="4 5">PY_sf001</strain>
    </source>
</reference>
<dbReference type="EMBL" id="NEDP02004099">
    <property type="protein sequence ID" value="OWF46715.1"/>
    <property type="molecule type" value="Genomic_DNA"/>
</dbReference>
<keyword evidence="3" id="KW-0333">Golgi apparatus</keyword>
<keyword evidence="1 3" id="KW-0328">Glycosyltransferase</keyword>
<accession>A0A210QDA9</accession>
<name>A0A210QDA9_MIZYE</name>
<proteinExistence type="inferred from homology"/>
<dbReference type="GO" id="GO:0032580">
    <property type="term" value="C:Golgi cisterna membrane"/>
    <property type="evidence" value="ECO:0007669"/>
    <property type="project" value="UniProtKB-SubCell"/>
</dbReference>
<dbReference type="STRING" id="6573.A0A210QDA9"/>
<evidence type="ECO:0000256" key="2">
    <source>
        <dbReference type="ARBA" id="ARBA00022679"/>
    </source>
</evidence>
<dbReference type="PANTHER" id="PTHR11927:SF9">
    <property type="entry name" value="L-FUCOSYLTRANSFERASE"/>
    <property type="match status" value="1"/>
</dbReference>
<keyword evidence="3" id="KW-0735">Signal-anchor</keyword>
<dbReference type="EC" id="2.4.1.-" evidence="3"/>
<dbReference type="UniPathway" id="UPA00378"/>
<comment type="caution">
    <text evidence="4">The sequence shown here is derived from an EMBL/GenBank/DDBJ whole genome shotgun (WGS) entry which is preliminary data.</text>
</comment>
<comment type="pathway">
    <text evidence="3">Protein modification; protein glycosylation.</text>
</comment>
<dbReference type="AlphaFoldDB" id="A0A210QDA9"/>
<evidence type="ECO:0000256" key="1">
    <source>
        <dbReference type="ARBA" id="ARBA00022676"/>
    </source>
</evidence>
<gene>
    <name evidence="4" type="ORF">KP79_PYT21212</name>
</gene>